<evidence type="ECO:0000313" key="1">
    <source>
        <dbReference type="EMBL" id="MBB5697186.1"/>
    </source>
</evidence>
<name>A0A7W9EI22_9SPHN</name>
<dbReference type="AlphaFoldDB" id="A0A7W9EI22"/>
<dbReference type="Gene3D" id="3.40.50.1110">
    <property type="entry name" value="SGNH hydrolase"/>
    <property type="match status" value="1"/>
</dbReference>
<dbReference type="RefSeq" id="WP_184023884.1">
    <property type="nucleotide sequence ID" value="NZ_JACIJJ010000001.1"/>
</dbReference>
<dbReference type="GO" id="GO:0016788">
    <property type="term" value="F:hydrolase activity, acting on ester bonds"/>
    <property type="evidence" value="ECO:0007669"/>
    <property type="project" value="UniProtKB-ARBA"/>
</dbReference>
<dbReference type="InterPro" id="IPR036514">
    <property type="entry name" value="SGNH_hydro_sf"/>
</dbReference>
<comment type="caution">
    <text evidence="1">The sequence shown here is derived from an EMBL/GenBank/DDBJ whole genome shotgun (WGS) entry which is preliminary data.</text>
</comment>
<dbReference type="CDD" id="cd00229">
    <property type="entry name" value="SGNH_hydrolase"/>
    <property type="match status" value="1"/>
</dbReference>
<gene>
    <name evidence="1" type="ORF">FHR19_000511</name>
</gene>
<reference evidence="1 2" key="1">
    <citation type="submission" date="2020-08" db="EMBL/GenBank/DDBJ databases">
        <title>Genomic Encyclopedia of Type Strains, Phase IV (KMG-IV): sequencing the most valuable type-strain genomes for metagenomic binning, comparative biology and taxonomic classification.</title>
        <authorList>
            <person name="Goeker M."/>
        </authorList>
    </citation>
    <scope>NUCLEOTIDE SEQUENCE [LARGE SCALE GENOMIC DNA]</scope>
    <source>
        <strain evidence="1 2">DSM 27244</strain>
    </source>
</reference>
<keyword evidence="2" id="KW-1185">Reference proteome</keyword>
<proteinExistence type="predicted"/>
<dbReference type="SUPFAM" id="SSF52266">
    <property type="entry name" value="SGNH hydrolase"/>
    <property type="match status" value="1"/>
</dbReference>
<dbReference type="Proteomes" id="UP000557739">
    <property type="component" value="Unassembled WGS sequence"/>
</dbReference>
<protein>
    <submittedName>
        <fullName evidence="1">Lysophospholipase L1-like esterase</fullName>
    </submittedName>
</protein>
<sequence>MPWRFGCDVTEFRALFDGWSMQNGIVLPAGPMTVDQLAFERDGTSTYTAATFAGSSSTSIVAGDKQRATDTIPASALGFGVSIPKGTLLWSRIRVNLPAGSDLLTNVASRMTGGYASYFDPTTQTPTIYGTGTFTFVSGESVLNIGYGPTVLVGKCATGGALSVIALGDSIVDGQGDTLNPQQSTGFGFFQRAQVDGSNGNPIAGLNLSRNGTATSHWLDATARTYWTPYLAYANVVVDELGTNDFGTGPGSTAASSTYTALQSLWSIYRAAGVQKIVRTRLQPRSGSTDSWATAANQSVATGWAPGGQRDILNGNFATALSSGAIDALVDLPGVWEDQANPGRWLTNGAANYPTTDGTHPSATFHGLGAGQLRAALLGVTVQ</sequence>
<accession>A0A7W9EI22</accession>
<organism evidence="1 2">
    <name type="scientific">Sphingomonas yantingensis</name>
    <dbReference type="NCBI Taxonomy" id="1241761"/>
    <lineage>
        <taxon>Bacteria</taxon>
        <taxon>Pseudomonadati</taxon>
        <taxon>Pseudomonadota</taxon>
        <taxon>Alphaproteobacteria</taxon>
        <taxon>Sphingomonadales</taxon>
        <taxon>Sphingomonadaceae</taxon>
        <taxon>Sphingomonas</taxon>
    </lineage>
</organism>
<evidence type="ECO:0000313" key="2">
    <source>
        <dbReference type="Proteomes" id="UP000557739"/>
    </source>
</evidence>
<dbReference type="EMBL" id="JACIJJ010000001">
    <property type="protein sequence ID" value="MBB5697186.1"/>
    <property type="molecule type" value="Genomic_DNA"/>
</dbReference>